<dbReference type="InterPro" id="IPR001841">
    <property type="entry name" value="Znf_RING"/>
</dbReference>
<dbReference type="Proteomes" id="UP000694843">
    <property type="component" value="Unplaced"/>
</dbReference>
<feature type="domain" description="RING-type" evidence="7">
    <location>
        <begin position="7"/>
        <end position="48"/>
    </location>
</feature>
<sequence>MPGVYQCDVCEHYYNSAERKPLCLPCGHDFCRDCLSKLRLYKNCPTCDTKFTCDVDSLPVIYSLIPKNGEQYFSYESQKPSSSNEGFRRHNEPPPSYENSWKDDYVPPRSNESSCHEHKFVREFWCSSCHYKICKKCLIGKHSSCKTMLVEDVINDFKLGSPVTEAVNVLKQKLDVDLAKTEAALTRNRDSLATVVEFLSVVENVRGLLKSEITSLQQHRKVLTSLSNDVRLLTGVPYNLRNAAIDQHRQVLEWSTTHQIETVNRNQEQLGQPQLKKIAELCSFAKSFKMPQPEHDAGWFGGWGSYFYGRGG</sequence>
<dbReference type="OrthoDB" id="6380654at2759"/>
<dbReference type="GO" id="GO:0008270">
    <property type="term" value="F:zinc ion binding"/>
    <property type="evidence" value="ECO:0007669"/>
    <property type="project" value="UniProtKB-KW"/>
</dbReference>
<dbReference type="InterPro" id="IPR013083">
    <property type="entry name" value="Znf_RING/FYVE/PHD"/>
</dbReference>
<keyword evidence="2" id="KW-0479">Metal-binding</keyword>
<dbReference type="InterPro" id="IPR018957">
    <property type="entry name" value="Znf_C3HC4_RING-type"/>
</dbReference>
<dbReference type="PANTHER" id="PTHR24103">
    <property type="entry name" value="E3 UBIQUITIN-PROTEIN LIGASE TRIM"/>
    <property type="match status" value="1"/>
</dbReference>
<dbReference type="SUPFAM" id="SSF57845">
    <property type="entry name" value="B-box zinc-binding domain"/>
    <property type="match status" value="1"/>
</dbReference>
<dbReference type="RefSeq" id="XP_018019037.1">
    <property type="nucleotide sequence ID" value="XM_018163548.2"/>
</dbReference>
<evidence type="ECO:0000256" key="2">
    <source>
        <dbReference type="ARBA" id="ARBA00022723"/>
    </source>
</evidence>
<evidence type="ECO:0000313" key="8">
    <source>
        <dbReference type="Proteomes" id="UP000694843"/>
    </source>
</evidence>
<evidence type="ECO:0000259" key="7">
    <source>
        <dbReference type="PROSITE" id="PS50089"/>
    </source>
</evidence>
<dbReference type="SMART" id="SM00184">
    <property type="entry name" value="RING"/>
    <property type="match status" value="1"/>
</dbReference>
<name>A0A8B7NZ65_HYAAZ</name>
<dbReference type="PROSITE" id="PS50089">
    <property type="entry name" value="ZF_RING_2"/>
    <property type="match status" value="1"/>
</dbReference>
<dbReference type="Gene3D" id="3.30.40.10">
    <property type="entry name" value="Zinc/RING finger domain, C3HC4 (zinc finger)"/>
    <property type="match status" value="1"/>
</dbReference>
<dbReference type="GeneID" id="108675528"/>
<dbReference type="Pfam" id="PF00097">
    <property type="entry name" value="zf-C3HC4"/>
    <property type="match status" value="1"/>
</dbReference>
<reference evidence="9" key="1">
    <citation type="submission" date="2025-08" db="UniProtKB">
        <authorList>
            <consortium name="RefSeq"/>
        </authorList>
    </citation>
    <scope>IDENTIFICATION</scope>
    <source>
        <tissue evidence="9">Whole organism</tissue>
    </source>
</reference>
<comment type="similarity">
    <text evidence="1">Belongs to the TRIM/RBCC family.</text>
</comment>
<keyword evidence="8" id="KW-1185">Reference proteome</keyword>
<evidence type="ECO:0000256" key="5">
    <source>
        <dbReference type="PROSITE-ProRule" id="PRU00175"/>
    </source>
</evidence>
<keyword evidence="4" id="KW-0862">Zinc</keyword>
<dbReference type="KEGG" id="hazt:108675528"/>
<protein>
    <submittedName>
        <fullName evidence="9">Uncharacterized protein LOC108675528</fullName>
    </submittedName>
</protein>
<dbReference type="SUPFAM" id="SSF57850">
    <property type="entry name" value="RING/U-box"/>
    <property type="match status" value="1"/>
</dbReference>
<feature type="compositionally biased region" description="Polar residues" evidence="6">
    <location>
        <begin position="76"/>
        <end position="85"/>
    </location>
</feature>
<dbReference type="InterPro" id="IPR050143">
    <property type="entry name" value="TRIM/RBCC"/>
</dbReference>
<evidence type="ECO:0000313" key="9">
    <source>
        <dbReference type="RefSeq" id="XP_018019037.1"/>
    </source>
</evidence>
<feature type="region of interest" description="Disordered" evidence="6">
    <location>
        <begin position="76"/>
        <end position="103"/>
    </location>
</feature>
<dbReference type="AlphaFoldDB" id="A0A8B7NZ65"/>
<dbReference type="PROSITE" id="PS00518">
    <property type="entry name" value="ZF_RING_1"/>
    <property type="match status" value="1"/>
</dbReference>
<dbReference type="InterPro" id="IPR017907">
    <property type="entry name" value="Znf_RING_CS"/>
</dbReference>
<evidence type="ECO:0000256" key="3">
    <source>
        <dbReference type="ARBA" id="ARBA00022771"/>
    </source>
</evidence>
<organism evidence="8 9">
    <name type="scientific">Hyalella azteca</name>
    <name type="common">Amphipod</name>
    <dbReference type="NCBI Taxonomy" id="294128"/>
    <lineage>
        <taxon>Eukaryota</taxon>
        <taxon>Metazoa</taxon>
        <taxon>Ecdysozoa</taxon>
        <taxon>Arthropoda</taxon>
        <taxon>Crustacea</taxon>
        <taxon>Multicrustacea</taxon>
        <taxon>Malacostraca</taxon>
        <taxon>Eumalacostraca</taxon>
        <taxon>Peracarida</taxon>
        <taxon>Amphipoda</taxon>
        <taxon>Senticaudata</taxon>
        <taxon>Talitrida</taxon>
        <taxon>Talitroidea</taxon>
        <taxon>Hyalellidae</taxon>
        <taxon>Hyalella</taxon>
    </lineage>
</organism>
<proteinExistence type="inferred from homology"/>
<evidence type="ECO:0000256" key="6">
    <source>
        <dbReference type="SAM" id="MobiDB-lite"/>
    </source>
</evidence>
<evidence type="ECO:0000256" key="4">
    <source>
        <dbReference type="ARBA" id="ARBA00022833"/>
    </source>
</evidence>
<accession>A0A8B7NZ65</accession>
<keyword evidence="3 5" id="KW-0863">Zinc-finger</keyword>
<evidence type="ECO:0000256" key="1">
    <source>
        <dbReference type="ARBA" id="ARBA00008518"/>
    </source>
</evidence>
<gene>
    <name evidence="9" type="primary">LOC108675528</name>
</gene>